<dbReference type="PANTHER" id="PTHR11414:SF21">
    <property type="entry name" value="CYSTATIN 14A, TANDEM DUPLICATE 1-RELATED"/>
    <property type="match status" value="1"/>
</dbReference>
<sequence>MNTIVFVFLAFSCACLADNIGFRYGGLGDLMDATSKTQHLVDSVRDDIIDELPLGYDREQPLQLKAVSYRKQLVSGYNYYIKIETNQDRYIHVIIYEDFRGNTLLTGIQLGKSLSDPIEYFSLNVDFDTSIFRQ</sequence>
<dbReference type="PROSITE" id="PS00287">
    <property type="entry name" value="CYSTATIN"/>
    <property type="match status" value="1"/>
</dbReference>
<organism evidence="8 9">
    <name type="scientific">Magallana gigas</name>
    <name type="common">Pacific oyster</name>
    <name type="synonym">Crassostrea gigas</name>
    <dbReference type="NCBI Taxonomy" id="29159"/>
    <lineage>
        <taxon>Eukaryota</taxon>
        <taxon>Metazoa</taxon>
        <taxon>Spiralia</taxon>
        <taxon>Lophotrochozoa</taxon>
        <taxon>Mollusca</taxon>
        <taxon>Bivalvia</taxon>
        <taxon>Autobranchia</taxon>
        <taxon>Pteriomorphia</taxon>
        <taxon>Ostreida</taxon>
        <taxon>Ostreoidea</taxon>
        <taxon>Ostreidae</taxon>
        <taxon>Magallana</taxon>
    </lineage>
</organism>
<feature type="chain" id="PRO_5036501621" description="Cystatin domain-containing protein" evidence="6">
    <location>
        <begin position="18"/>
        <end position="134"/>
    </location>
</feature>
<dbReference type="OMA" id="CLADNIG"/>
<evidence type="ECO:0000256" key="2">
    <source>
        <dbReference type="ARBA" id="ARBA00009403"/>
    </source>
</evidence>
<keyword evidence="3" id="KW-0963">Cytoplasm</keyword>
<dbReference type="EnsemblMetazoa" id="G28410.1">
    <property type="protein sequence ID" value="G28410.1:cds"/>
    <property type="gene ID" value="G28410"/>
</dbReference>
<evidence type="ECO:0000256" key="6">
    <source>
        <dbReference type="SAM" id="SignalP"/>
    </source>
</evidence>
<evidence type="ECO:0000256" key="3">
    <source>
        <dbReference type="ARBA" id="ARBA00022490"/>
    </source>
</evidence>
<proteinExistence type="inferred from homology"/>
<evidence type="ECO:0000313" key="9">
    <source>
        <dbReference type="Proteomes" id="UP000005408"/>
    </source>
</evidence>
<dbReference type="Proteomes" id="UP000005408">
    <property type="component" value="Unassembled WGS sequence"/>
</dbReference>
<protein>
    <recommendedName>
        <fullName evidence="7">Cystatin domain-containing protein</fullName>
    </recommendedName>
</protein>
<dbReference type="Gene3D" id="3.10.450.10">
    <property type="match status" value="1"/>
</dbReference>
<dbReference type="GO" id="GO:0005829">
    <property type="term" value="C:cytosol"/>
    <property type="evidence" value="ECO:0007669"/>
    <property type="project" value="TreeGrafter"/>
</dbReference>
<dbReference type="GO" id="GO:0004869">
    <property type="term" value="F:cysteine-type endopeptidase inhibitor activity"/>
    <property type="evidence" value="ECO:0007669"/>
    <property type="project" value="UniProtKB-KW"/>
</dbReference>
<dbReference type="AlphaFoldDB" id="A0A8W8LIG6"/>
<keyword evidence="6" id="KW-0732">Signal</keyword>
<evidence type="ECO:0000256" key="1">
    <source>
        <dbReference type="ARBA" id="ARBA00004496"/>
    </source>
</evidence>
<name>A0A8W8LIG6_MAGGI</name>
<feature type="domain" description="Cystatin" evidence="7">
    <location>
        <begin position="25"/>
        <end position="99"/>
    </location>
</feature>
<evidence type="ECO:0000256" key="4">
    <source>
        <dbReference type="ARBA" id="ARBA00022690"/>
    </source>
</evidence>
<dbReference type="InterPro" id="IPR046350">
    <property type="entry name" value="Cystatin_sf"/>
</dbReference>
<evidence type="ECO:0000313" key="8">
    <source>
        <dbReference type="EnsemblMetazoa" id="G28410.1:cds"/>
    </source>
</evidence>
<dbReference type="InterPro" id="IPR000010">
    <property type="entry name" value="Cystatin_dom"/>
</dbReference>
<dbReference type="Pfam" id="PF00031">
    <property type="entry name" value="Cystatin"/>
    <property type="match status" value="1"/>
</dbReference>
<dbReference type="InterPro" id="IPR001713">
    <property type="entry name" value="Prot_inh_stefin"/>
</dbReference>
<comment type="similarity">
    <text evidence="2">Belongs to the cystatin family.</text>
</comment>
<feature type="signal peptide" evidence="6">
    <location>
        <begin position="1"/>
        <end position="17"/>
    </location>
</feature>
<keyword evidence="5" id="KW-0789">Thiol protease inhibitor</keyword>
<reference evidence="8" key="1">
    <citation type="submission" date="2022-08" db="UniProtKB">
        <authorList>
            <consortium name="EnsemblMetazoa"/>
        </authorList>
    </citation>
    <scope>IDENTIFICATION</scope>
    <source>
        <strain evidence="8">05x7-T-G4-1.051#20</strain>
    </source>
</reference>
<dbReference type="OrthoDB" id="2429551at2759"/>
<accession>A0A8W8LIG6</accession>
<evidence type="ECO:0000256" key="5">
    <source>
        <dbReference type="ARBA" id="ARBA00022704"/>
    </source>
</evidence>
<keyword evidence="9" id="KW-1185">Reference proteome</keyword>
<dbReference type="SUPFAM" id="SSF54403">
    <property type="entry name" value="Cystatin/monellin"/>
    <property type="match status" value="1"/>
</dbReference>
<comment type="subcellular location">
    <subcellularLocation>
        <location evidence="1">Cytoplasm</location>
    </subcellularLocation>
</comment>
<keyword evidence="4" id="KW-0646">Protease inhibitor</keyword>
<evidence type="ECO:0000259" key="7">
    <source>
        <dbReference type="Pfam" id="PF00031"/>
    </source>
</evidence>
<dbReference type="PANTHER" id="PTHR11414">
    <property type="entry name" value="CYSTATIN FAMILY MEMBER"/>
    <property type="match status" value="1"/>
</dbReference>
<dbReference type="InterPro" id="IPR018073">
    <property type="entry name" value="Prot_inh_cystat_CS"/>
</dbReference>